<proteinExistence type="predicted"/>
<dbReference type="RefSeq" id="WP_272089818.1">
    <property type="nucleotide sequence ID" value="NZ_JAQNDL010000003.1"/>
</dbReference>
<feature type="compositionally biased region" description="Low complexity" evidence="1">
    <location>
        <begin position="545"/>
        <end position="559"/>
    </location>
</feature>
<protein>
    <submittedName>
        <fullName evidence="3">DUF389 domain-containing protein</fullName>
    </submittedName>
</protein>
<gene>
    <name evidence="3" type="ORF">POL25_30690</name>
</gene>
<feature type="transmembrane region" description="Helical" evidence="2">
    <location>
        <begin position="105"/>
        <end position="125"/>
    </location>
</feature>
<feature type="transmembrane region" description="Helical" evidence="2">
    <location>
        <begin position="167"/>
        <end position="188"/>
    </location>
</feature>
<dbReference type="PANTHER" id="PTHR20992:SF9">
    <property type="entry name" value="AT15442P-RELATED"/>
    <property type="match status" value="1"/>
</dbReference>
<name>A0ABT5E629_9BACT</name>
<dbReference type="EMBL" id="JAQNDL010000003">
    <property type="protein sequence ID" value="MDC0721315.1"/>
    <property type="molecule type" value="Genomic_DNA"/>
</dbReference>
<organism evidence="3 4">
    <name type="scientific">Nannocystis bainbridge</name>
    <dbReference type="NCBI Taxonomy" id="2995303"/>
    <lineage>
        <taxon>Bacteria</taxon>
        <taxon>Pseudomonadati</taxon>
        <taxon>Myxococcota</taxon>
        <taxon>Polyangia</taxon>
        <taxon>Nannocystales</taxon>
        <taxon>Nannocystaceae</taxon>
        <taxon>Nannocystis</taxon>
    </lineage>
</organism>
<dbReference type="PANTHER" id="PTHR20992">
    <property type="entry name" value="AT15442P-RELATED"/>
    <property type="match status" value="1"/>
</dbReference>
<evidence type="ECO:0000313" key="3">
    <source>
        <dbReference type="EMBL" id="MDC0721315.1"/>
    </source>
</evidence>
<feature type="transmembrane region" description="Helical" evidence="2">
    <location>
        <begin position="137"/>
        <end position="155"/>
    </location>
</feature>
<keyword evidence="2" id="KW-1133">Transmembrane helix</keyword>
<feature type="region of interest" description="Disordered" evidence="1">
    <location>
        <begin position="542"/>
        <end position="565"/>
    </location>
</feature>
<feature type="transmembrane region" description="Helical" evidence="2">
    <location>
        <begin position="200"/>
        <end position="229"/>
    </location>
</feature>
<sequence>MSDASAAAGREHPIQDALARRLGVPAGQRAAIVRDMYARHRADTVSYWLQLVLATGIATLGLVLSSTGVVIGAMLISPLMSPIVGLGMGLAVGSPLLTLGSMFRVAASIAWVVLLAAGLTVGLPFHETTPEIAARTSPTVLDLAIAAFCALAAGFTTARQSADTTSAAAGTAIGISLVPPLCVAGYGLGVNQWNIAGGAFLLFTANFCAIIFCSALLFVGLGFNHVVLAEDGASALAARLRRAVGARYGVIWRLVLPTLLLASVYVPLRAALAEVAWKIRVRDAVTRILAEVAPDDRSFRTALVVEPGGVRVRLALIGSPEEAHDVEALLVARIAAVAGSEPEVDVTAVADERSLQRITAAMAAPVTPATAPLAPQPRPSLLRKPIEEALAAHWPAAGGALHGWQVDLGADVTTLHVRHQGPPLGAAAEALLADFLGLALGESIAVRSEPVLVGRWSAGQSPAPEFLGALARGLASAGRPPGLRACVDRPPPAEPADEERVAEDEVRRTGDLLLGAFASADVEVRDGPGWAVELVVGPCPRRDGVAGPADASGGAAVDDATARAD</sequence>
<keyword evidence="2" id="KW-0472">Membrane</keyword>
<comment type="caution">
    <text evidence="3">The sequence shown here is derived from an EMBL/GenBank/DDBJ whole genome shotgun (WGS) entry which is preliminary data.</text>
</comment>
<evidence type="ECO:0000313" key="4">
    <source>
        <dbReference type="Proteomes" id="UP001221686"/>
    </source>
</evidence>
<dbReference type="Proteomes" id="UP001221686">
    <property type="component" value="Unassembled WGS sequence"/>
</dbReference>
<dbReference type="InterPro" id="IPR005240">
    <property type="entry name" value="DUF389"/>
</dbReference>
<feature type="transmembrane region" description="Helical" evidence="2">
    <location>
        <begin position="70"/>
        <end position="93"/>
    </location>
</feature>
<reference evidence="3 4" key="1">
    <citation type="submission" date="2022-11" db="EMBL/GenBank/DDBJ databases">
        <title>Minimal conservation of predation-associated metabolite biosynthetic gene clusters underscores biosynthetic potential of Myxococcota including descriptions for ten novel species: Archangium lansinium sp. nov., Myxococcus landrumus sp. nov., Nannocystis bai.</title>
        <authorList>
            <person name="Ahearne A."/>
            <person name="Stevens C."/>
            <person name="Dowd S."/>
        </authorList>
    </citation>
    <scope>NUCLEOTIDE SEQUENCE [LARGE SCALE GENOMIC DNA]</scope>
    <source>
        <strain evidence="3 4">BB15-2</strain>
    </source>
</reference>
<evidence type="ECO:0000256" key="2">
    <source>
        <dbReference type="SAM" id="Phobius"/>
    </source>
</evidence>
<feature type="transmembrane region" description="Helical" evidence="2">
    <location>
        <begin position="250"/>
        <end position="268"/>
    </location>
</feature>
<evidence type="ECO:0000256" key="1">
    <source>
        <dbReference type="SAM" id="MobiDB-lite"/>
    </source>
</evidence>
<feature type="transmembrane region" description="Helical" evidence="2">
    <location>
        <begin position="45"/>
        <end position="64"/>
    </location>
</feature>
<dbReference type="Pfam" id="PF04087">
    <property type="entry name" value="DUF389"/>
    <property type="match status" value="1"/>
</dbReference>
<keyword evidence="4" id="KW-1185">Reference proteome</keyword>
<accession>A0ABT5E629</accession>
<keyword evidence="2" id="KW-0812">Transmembrane</keyword>